<protein>
    <submittedName>
        <fullName evidence="2">Uncharacterized protein</fullName>
    </submittedName>
</protein>
<feature type="non-terminal residue" evidence="2">
    <location>
        <position position="1"/>
    </location>
</feature>
<keyword evidence="1" id="KW-0472">Membrane</keyword>
<feature type="transmembrane region" description="Helical" evidence="1">
    <location>
        <begin position="75"/>
        <end position="95"/>
    </location>
</feature>
<sequence length="124" mass="14055">GVAFGIAWTHCLTPILTKVIGPMIKNPALSGRGLFLLWMYALGLAVPLLSSALFIKTVLNKYKVFKSYSREIKIFNGLFLASFGVALFIKPWWIYLSQILINWTHTGWKNQLETLLIELLKKSV</sequence>
<dbReference type="EMBL" id="LAZR01046938">
    <property type="protein sequence ID" value="KKK95376.1"/>
    <property type="molecule type" value="Genomic_DNA"/>
</dbReference>
<organism evidence="2">
    <name type="scientific">marine sediment metagenome</name>
    <dbReference type="NCBI Taxonomy" id="412755"/>
    <lineage>
        <taxon>unclassified sequences</taxon>
        <taxon>metagenomes</taxon>
        <taxon>ecological metagenomes</taxon>
    </lineage>
</organism>
<name>A0A0F9CFF7_9ZZZZ</name>
<dbReference type="PANTHER" id="PTHR31272:SF9">
    <property type="entry name" value="BLL1027 PROTEIN"/>
    <property type="match status" value="1"/>
</dbReference>
<proteinExistence type="predicted"/>
<dbReference type="PANTHER" id="PTHR31272">
    <property type="entry name" value="CYTOCHROME C-TYPE BIOGENESIS PROTEIN HI_1454-RELATED"/>
    <property type="match status" value="1"/>
</dbReference>
<reference evidence="2" key="1">
    <citation type="journal article" date="2015" name="Nature">
        <title>Complex archaea that bridge the gap between prokaryotes and eukaryotes.</title>
        <authorList>
            <person name="Spang A."/>
            <person name="Saw J.H."/>
            <person name="Jorgensen S.L."/>
            <person name="Zaremba-Niedzwiedzka K."/>
            <person name="Martijn J."/>
            <person name="Lind A.E."/>
            <person name="van Eijk R."/>
            <person name="Schleper C."/>
            <person name="Guy L."/>
            <person name="Ettema T.J."/>
        </authorList>
    </citation>
    <scope>NUCLEOTIDE SEQUENCE</scope>
</reference>
<dbReference type="InterPro" id="IPR051790">
    <property type="entry name" value="Cytochrome_c-biogenesis_DsbD"/>
</dbReference>
<evidence type="ECO:0000256" key="1">
    <source>
        <dbReference type="SAM" id="Phobius"/>
    </source>
</evidence>
<feature type="transmembrane region" description="Helical" evidence="1">
    <location>
        <begin position="35"/>
        <end position="55"/>
    </location>
</feature>
<accession>A0A0F9CFF7</accession>
<evidence type="ECO:0000313" key="2">
    <source>
        <dbReference type="EMBL" id="KKK95376.1"/>
    </source>
</evidence>
<keyword evidence="1" id="KW-0812">Transmembrane</keyword>
<comment type="caution">
    <text evidence="2">The sequence shown here is derived from an EMBL/GenBank/DDBJ whole genome shotgun (WGS) entry which is preliminary data.</text>
</comment>
<keyword evidence="1" id="KW-1133">Transmembrane helix</keyword>
<dbReference type="AlphaFoldDB" id="A0A0F9CFF7"/>
<gene>
    <name evidence="2" type="ORF">LCGC14_2673440</name>
</gene>